<keyword evidence="10" id="KW-0067">ATP-binding</keyword>
<dbReference type="InterPro" id="IPR050156">
    <property type="entry name" value="TC-AMP_synthase_SUA5"/>
</dbReference>
<dbReference type="Pfam" id="PF03481">
    <property type="entry name" value="Sua5_C"/>
    <property type="match status" value="1"/>
</dbReference>
<evidence type="ECO:0000313" key="15">
    <source>
        <dbReference type="Proteomes" id="UP000294933"/>
    </source>
</evidence>
<dbReference type="GO" id="GO:0003725">
    <property type="term" value="F:double-stranded RNA binding"/>
    <property type="evidence" value="ECO:0007669"/>
    <property type="project" value="InterPro"/>
</dbReference>
<dbReference type="GO" id="GO:0005737">
    <property type="term" value="C:cytoplasm"/>
    <property type="evidence" value="ECO:0007669"/>
    <property type="project" value="UniProtKB-SubCell"/>
</dbReference>
<dbReference type="PROSITE" id="PS51163">
    <property type="entry name" value="YRDC"/>
    <property type="match status" value="1"/>
</dbReference>
<dbReference type="EC" id="2.7.7.87" evidence="3"/>
<dbReference type="Proteomes" id="UP000294933">
    <property type="component" value="Unassembled WGS sequence"/>
</dbReference>
<evidence type="ECO:0000256" key="4">
    <source>
        <dbReference type="ARBA" id="ARBA00015492"/>
    </source>
</evidence>
<evidence type="ECO:0000256" key="6">
    <source>
        <dbReference type="ARBA" id="ARBA00022679"/>
    </source>
</evidence>
<evidence type="ECO:0000313" key="14">
    <source>
        <dbReference type="EMBL" id="TDL29977.1"/>
    </source>
</evidence>
<dbReference type="InterPro" id="IPR017945">
    <property type="entry name" value="DHBP_synth_RibB-like_a/b_dom"/>
</dbReference>
<dbReference type="Pfam" id="PF01300">
    <property type="entry name" value="Sua5_yciO_yrdC"/>
    <property type="match status" value="1"/>
</dbReference>
<dbReference type="InterPro" id="IPR038385">
    <property type="entry name" value="Sua5/YwlC_C"/>
</dbReference>
<evidence type="ECO:0000256" key="12">
    <source>
        <dbReference type="ARBA" id="ARBA00048366"/>
    </source>
</evidence>
<dbReference type="PANTHER" id="PTHR17490:SF16">
    <property type="entry name" value="THREONYLCARBAMOYL-AMP SYNTHASE"/>
    <property type="match status" value="1"/>
</dbReference>
<dbReference type="EMBL" id="ML170156">
    <property type="protein sequence ID" value="TDL29977.1"/>
    <property type="molecule type" value="Genomic_DNA"/>
</dbReference>
<organism evidence="14 15">
    <name type="scientific">Rickenella mellea</name>
    <dbReference type="NCBI Taxonomy" id="50990"/>
    <lineage>
        <taxon>Eukaryota</taxon>
        <taxon>Fungi</taxon>
        <taxon>Dikarya</taxon>
        <taxon>Basidiomycota</taxon>
        <taxon>Agaricomycotina</taxon>
        <taxon>Agaricomycetes</taxon>
        <taxon>Hymenochaetales</taxon>
        <taxon>Rickenellaceae</taxon>
        <taxon>Rickenella</taxon>
    </lineage>
</organism>
<keyword evidence="15" id="KW-1185">Reference proteome</keyword>
<dbReference type="VEuPathDB" id="FungiDB:BD410DRAFT_780494"/>
<comment type="catalytic activity">
    <reaction evidence="12">
        <text>L-threonine + hydrogencarbonate + ATP = L-threonylcarbamoyladenylate + diphosphate + H2O</text>
        <dbReference type="Rhea" id="RHEA:36407"/>
        <dbReference type="ChEBI" id="CHEBI:15377"/>
        <dbReference type="ChEBI" id="CHEBI:17544"/>
        <dbReference type="ChEBI" id="CHEBI:30616"/>
        <dbReference type="ChEBI" id="CHEBI:33019"/>
        <dbReference type="ChEBI" id="CHEBI:57926"/>
        <dbReference type="ChEBI" id="CHEBI:73682"/>
        <dbReference type="EC" id="2.7.7.87"/>
    </reaction>
</comment>
<name>A0A4R5XI42_9AGAM</name>
<feature type="domain" description="YrdC-like" evidence="13">
    <location>
        <begin position="31"/>
        <end position="232"/>
    </location>
</feature>
<evidence type="ECO:0000256" key="9">
    <source>
        <dbReference type="ARBA" id="ARBA00022741"/>
    </source>
</evidence>
<sequence length="437" mass="46385">MSPIRVFHCDPSSVSFPSSASEPKFASPSAFKSLKTAASILTHPTDPSLVAFPTETVYGLGASALSSSAVSQIFRMKGRPADNPLIVHISSASMLNAILPASYTIPPTYEKLMKAFWPGALTLLFPADKAKVPDVVRAGKDTVAVRMPDHPIARALIELAGVPLAAPSANSSGKPSPTRAEHIVSDLGERGVGEELVVLDGGKCEIGVESTVVDGLNVEADGVLKVLRPGGVTVEDIERVLREDGNGDDESATRTNGDCHEHIRGNGVKTLKQHVRVLVHKRDYTDTALESAPTTPGMKYRHYSPNVPVVLLMITPSPAGQTPIGLSKIAESYSHLCRNSVDPLKIGLLAPSDSVLFSILSPSDKSQAKYSIEPHPLGPTTNPSLIASNLFDGLISLDKSGVDVIFVEGVSEEREGLAVMNRVTKAAGEVRWVNLDD</sequence>
<keyword evidence="8" id="KW-0548">Nucleotidyltransferase</keyword>
<gene>
    <name evidence="14" type="ORF">BD410DRAFT_780494</name>
</gene>
<evidence type="ECO:0000259" key="13">
    <source>
        <dbReference type="PROSITE" id="PS51163"/>
    </source>
</evidence>
<comment type="subcellular location">
    <subcellularLocation>
        <location evidence="1">Cytoplasm</location>
    </subcellularLocation>
</comment>
<keyword evidence="9" id="KW-0547">Nucleotide-binding</keyword>
<keyword evidence="5" id="KW-0963">Cytoplasm</keyword>
<evidence type="ECO:0000256" key="5">
    <source>
        <dbReference type="ARBA" id="ARBA00022490"/>
    </source>
</evidence>
<dbReference type="NCBIfam" id="TIGR00057">
    <property type="entry name" value="L-threonylcarbamoyladenylate synthase"/>
    <property type="match status" value="1"/>
</dbReference>
<evidence type="ECO:0000256" key="11">
    <source>
        <dbReference type="ARBA" id="ARBA00029774"/>
    </source>
</evidence>
<dbReference type="PANTHER" id="PTHR17490">
    <property type="entry name" value="SUA5"/>
    <property type="match status" value="1"/>
</dbReference>
<evidence type="ECO:0000256" key="2">
    <source>
        <dbReference type="ARBA" id="ARBA00007663"/>
    </source>
</evidence>
<accession>A0A4R5XI42</accession>
<dbReference type="SUPFAM" id="SSF55821">
    <property type="entry name" value="YrdC/RibB"/>
    <property type="match status" value="1"/>
</dbReference>
<dbReference type="InterPro" id="IPR006070">
    <property type="entry name" value="Sua5-like_dom"/>
</dbReference>
<evidence type="ECO:0000256" key="10">
    <source>
        <dbReference type="ARBA" id="ARBA00022840"/>
    </source>
</evidence>
<dbReference type="AlphaFoldDB" id="A0A4R5XI42"/>
<dbReference type="GO" id="GO:0005524">
    <property type="term" value="F:ATP binding"/>
    <property type="evidence" value="ECO:0007669"/>
    <property type="project" value="UniProtKB-KW"/>
</dbReference>
<dbReference type="OrthoDB" id="412787at2759"/>
<evidence type="ECO:0000256" key="3">
    <source>
        <dbReference type="ARBA" id="ARBA00012584"/>
    </source>
</evidence>
<comment type="similarity">
    <text evidence="2">Belongs to the SUA5 family.</text>
</comment>
<dbReference type="GO" id="GO:0008033">
    <property type="term" value="P:tRNA processing"/>
    <property type="evidence" value="ECO:0007669"/>
    <property type="project" value="UniProtKB-KW"/>
</dbReference>
<dbReference type="GO" id="GO:0000049">
    <property type="term" value="F:tRNA binding"/>
    <property type="evidence" value="ECO:0007669"/>
    <property type="project" value="TreeGrafter"/>
</dbReference>
<evidence type="ECO:0000256" key="7">
    <source>
        <dbReference type="ARBA" id="ARBA00022694"/>
    </source>
</evidence>
<dbReference type="Gene3D" id="3.90.870.10">
    <property type="entry name" value="DHBP synthase"/>
    <property type="match status" value="1"/>
</dbReference>
<dbReference type="GO" id="GO:0006450">
    <property type="term" value="P:regulation of translational fidelity"/>
    <property type="evidence" value="ECO:0007669"/>
    <property type="project" value="TreeGrafter"/>
</dbReference>
<proteinExistence type="inferred from homology"/>
<dbReference type="Gene3D" id="3.40.50.11030">
    <property type="entry name" value="Threonylcarbamoyl-AMP synthase, C-terminal domain"/>
    <property type="match status" value="1"/>
</dbReference>
<dbReference type="InterPro" id="IPR005145">
    <property type="entry name" value="Sua5_C"/>
</dbReference>
<reference evidence="14 15" key="1">
    <citation type="submission" date="2018-06" db="EMBL/GenBank/DDBJ databases">
        <title>A transcriptomic atlas of mushroom development highlights an independent origin of complex multicellularity.</title>
        <authorList>
            <consortium name="DOE Joint Genome Institute"/>
            <person name="Krizsan K."/>
            <person name="Almasi E."/>
            <person name="Merenyi Z."/>
            <person name="Sahu N."/>
            <person name="Viragh M."/>
            <person name="Koszo T."/>
            <person name="Mondo S."/>
            <person name="Kiss B."/>
            <person name="Balint B."/>
            <person name="Kues U."/>
            <person name="Barry K."/>
            <person name="Hegedus J.C."/>
            <person name="Henrissat B."/>
            <person name="Johnson J."/>
            <person name="Lipzen A."/>
            <person name="Ohm R."/>
            <person name="Nagy I."/>
            <person name="Pangilinan J."/>
            <person name="Yan J."/>
            <person name="Xiong Y."/>
            <person name="Grigoriev I.V."/>
            <person name="Hibbett D.S."/>
            <person name="Nagy L.G."/>
        </authorList>
    </citation>
    <scope>NUCLEOTIDE SEQUENCE [LARGE SCALE GENOMIC DNA]</scope>
    <source>
        <strain evidence="14 15">SZMC22713</strain>
    </source>
</reference>
<keyword evidence="7" id="KW-0819">tRNA processing</keyword>
<dbReference type="FunFam" id="3.90.870.10:FF:000009">
    <property type="entry name" value="Threonylcarbamoyl-AMP synthase, putative"/>
    <property type="match status" value="1"/>
</dbReference>
<evidence type="ECO:0000256" key="8">
    <source>
        <dbReference type="ARBA" id="ARBA00022695"/>
    </source>
</evidence>
<keyword evidence="6" id="KW-0808">Transferase</keyword>
<dbReference type="STRING" id="50990.A0A4R5XI42"/>
<evidence type="ECO:0000256" key="1">
    <source>
        <dbReference type="ARBA" id="ARBA00004496"/>
    </source>
</evidence>
<dbReference type="GO" id="GO:0061710">
    <property type="term" value="F:L-threonylcarbamoyladenylate synthase"/>
    <property type="evidence" value="ECO:0007669"/>
    <property type="project" value="UniProtKB-EC"/>
</dbReference>
<protein>
    <recommendedName>
        <fullName evidence="4">Threonylcarbamoyl-AMP synthase</fullName>
        <ecNumber evidence="3">2.7.7.87</ecNumber>
    </recommendedName>
    <alternativeName>
        <fullName evidence="11">L-threonylcarbamoyladenylate synthase</fullName>
    </alternativeName>
</protein>